<accession>A0A6N8DSU7</accession>
<sequence>MLLDEAHYDAGDAARGIAMAALFGGGFGVLGQSGEKLASKYRQIVQEGTAKVDAFDGAVILHGIRTPALG</sequence>
<organism evidence="1 2">
    <name type="scientific">Rhodoblastus acidophilus</name>
    <name type="common">Rhodopseudomonas acidophila</name>
    <dbReference type="NCBI Taxonomy" id="1074"/>
    <lineage>
        <taxon>Bacteria</taxon>
        <taxon>Pseudomonadati</taxon>
        <taxon>Pseudomonadota</taxon>
        <taxon>Alphaproteobacteria</taxon>
        <taxon>Hyphomicrobiales</taxon>
        <taxon>Rhodoblastaceae</taxon>
        <taxon>Rhodoblastus</taxon>
    </lineage>
</organism>
<comment type="caution">
    <text evidence="1">The sequence shown here is derived from an EMBL/GenBank/DDBJ whole genome shotgun (WGS) entry which is preliminary data.</text>
</comment>
<dbReference type="EMBL" id="WNKS01000039">
    <property type="protein sequence ID" value="MTV33368.1"/>
    <property type="molecule type" value="Genomic_DNA"/>
</dbReference>
<dbReference type="Proteomes" id="UP000439113">
    <property type="component" value="Unassembled WGS sequence"/>
</dbReference>
<name>A0A6N8DSU7_RHOAC</name>
<dbReference type="AlphaFoldDB" id="A0A6N8DSU7"/>
<evidence type="ECO:0000313" key="1">
    <source>
        <dbReference type="EMBL" id="MTV33368.1"/>
    </source>
</evidence>
<reference evidence="1 2" key="1">
    <citation type="submission" date="2019-11" db="EMBL/GenBank/DDBJ databases">
        <title>Whole-genome sequence of a Rhodoblastus acidophilus DSM 142.</title>
        <authorList>
            <person name="Kyndt J.A."/>
            <person name="Meyer T.E."/>
        </authorList>
    </citation>
    <scope>NUCLEOTIDE SEQUENCE [LARGE SCALE GENOMIC DNA]</scope>
    <source>
        <strain evidence="1 2">DSM 142</strain>
    </source>
</reference>
<dbReference type="RefSeq" id="WP_155448046.1">
    <property type="nucleotide sequence ID" value="NZ_JAOQNR010000033.1"/>
</dbReference>
<protein>
    <submittedName>
        <fullName evidence="1">Uncharacterized protein</fullName>
    </submittedName>
</protein>
<proteinExistence type="predicted"/>
<gene>
    <name evidence="1" type="ORF">GJ654_20545</name>
</gene>
<evidence type="ECO:0000313" key="2">
    <source>
        <dbReference type="Proteomes" id="UP000439113"/>
    </source>
</evidence>